<dbReference type="Gene3D" id="3.30.40.10">
    <property type="entry name" value="Zinc/RING finger domain, C3HC4 (zinc finger)"/>
    <property type="match status" value="1"/>
</dbReference>
<keyword evidence="3" id="KW-0862">Zinc</keyword>
<dbReference type="InterPro" id="IPR001841">
    <property type="entry name" value="Znf_RING"/>
</dbReference>
<sequence>MRQLTLSGDTLTSSSDTGDRTMILVFDHHPSGFINLYELEILIEDFVAQELPSLAVLQRPRAVELFAESLPLGLVFEELSDLGKIFAECIERSGLSADLLHVFYYNMPPAAEICDEDEDEENVEMVEDVSAVPCNGHPIPEQKVPEVMETDPQPTLLPSWFNNEDKCDGCGQGALFRYYESEVKASTHFNEIYDLRMDLCLVLNELMHFNWALWQRISFFEFLSTQDWAPARSPLRTEALGLVEESETVSNQVFNLLYPDNSLSWKKISDIRKALVAAEEGLLLITERCLKAEAYLATREPKFWGVSMSDYIWAIDHRAQRAHLRGILSRLRTPRLRAVFLPNSAPVQTSRPHKEEDCCSICMEAFPEGEGVRPLAVSYECCEKPFHPGCILEWLLTQAAPVTCPMCRYPVSLALLREVMEMQLREEEQAKDLLPQARL</sequence>
<dbReference type="PROSITE" id="PS50089">
    <property type="entry name" value="ZF_RING_2"/>
    <property type="match status" value="1"/>
</dbReference>
<evidence type="ECO:0000256" key="1">
    <source>
        <dbReference type="ARBA" id="ARBA00022723"/>
    </source>
</evidence>
<dbReference type="SMART" id="SM01197">
    <property type="entry name" value="FANCL_C"/>
    <property type="match status" value="1"/>
</dbReference>
<organism evidence="6 7">
    <name type="scientific">Cladophialophora chaetospira</name>
    <dbReference type="NCBI Taxonomy" id="386627"/>
    <lineage>
        <taxon>Eukaryota</taxon>
        <taxon>Fungi</taxon>
        <taxon>Dikarya</taxon>
        <taxon>Ascomycota</taxon>
        <taxon>Pezizomycotina</taxon>
        <taxon>Eurotiomycetes</taxon>
        <taxon>Chaetothyriomycetidae</taxon>
        <taxon>Chaetothyriales</taxon>
        <taxon>Herpotrichiellaceae</taxon>
        <taxon>Cladophialophora</taxon>
    </lineage>
</organism>
<dbReference type="InterPro" id="IPR013083">
    <property type="entry name" value="Znf_RING/FYVE/PHD"/>
</dbReference>
<comment type="caution">
    <text evidence="6">The sequence shown here is derived from an EMBL/GenBank/DDBJ whole genome shotgun (WGS) entry which is preliminary data.</text>
</comment>
<evidence type="ECO:0000313" key="6">
    <source>
        <dbReference type="EMBL" id="KAJ9607773.1"/>
    </source>
</evidence>
<dbReference type="Proteomes" id="UP001172673">
    <property type="component" value="Unassembled WGS sequence"/>
</dbReference>
<dbReference type="GO" id="GO:0008270">
    <property type="term" value="F:zinc ion binding"/>
    <property type="evidence" value="ECO:0007669"/>
    <property type="project" value="UniProtKB-KW"/>
</dbReference>
<dbReference type="PANTHER" id="PTHR45798">
    <property type="entry name" value="RING-H2 FINGER PROTEIN ATL61-RELATED-RELATED"/>
    <property type="match status" value="1"/>
</dbReference>
<evidence type="ECO:0000256" key="3">
    <source>
        <dbReference type="ARBA" id="ARBA00022833"/>
    </source>
</evidence>
<name>A0AA38X6N6_9EURO</name>
<accession>A0AA38X6N6</accession>
<dbReference type="EMBL" id="JAPDRK010000011">
    <property type="protein sequence ID" value="KAJ9607773.1"/>
    <property type="molecule type" value="Genomic_DNA"/>
</dbReference>
<evidence type="ECO:0000256" key="2">
    <source>
        <dbReference type="ARBA" id="ARBA00022771"/>
    </source>
</evidence>
<keyword evidence="2 4" id="KW-0863">Zinc-finger</keyword>
<gene>
    <name evidence="6" type="ORF">H2200_007851</name>
</gene>
<reference evidence="6" key="1">
    <citation type="submission" date="2022-10" db="EMBL/GenBank/DDBJ databases">
        <title>Culturing micro-colonial fungi from biological soil crusts in the Mojave desert and describing Neophaeococcomyces mojavensis, and introducing the new genera and species Taxawa tesnikishii.</title>
        <authorList>
            <person name="Kurbessoian T."/>
            <person name="Stajich J.E."/>
        </authorList>
    </citation>
    <scope>NUCLEOTIDE SEQUENCE</scope>
    <source>
        <strain evidence="6">TK_41</strain>
    </source>
</reference>
<evidence type="ECO:0000256" key="4">
    <source>
        <dbReference type="PROSITE-ProRule" id="PRU00175"/>
    </source>
</evidence>
<dbReference type="AlphaFoldDB" id="A0AA38X6N6"/>
<proteinExistence type="predicted"/>
<dbReference type="Pfam" id="PF13639">
    <property type="entry name" value="zf-RING_2"/>
    <property type="match status" value="1"/>
</dbReference>
<evidence type="ECO:0000259" key="5">
    <source>
        <dbReference type="PROSITE" id="PS50089"/>
    </source>
</evidence>
<protein>
    <recommendedName>
        <fullName evidence="5">RING-type domain-containing protein</fullName>
    </recommendedName>
</protein>
<dbReference type="SUPFAM" id="SSF57850">
    <property type="entry name" value="RING/U-box"/>
    <property type="match status" value="1"/>
</dbReference>
<keyword evidence="7" id="KW-1185">Reference proteome</keyword>
<dbReference type="PANTHER" id="PTHR45798:SF97">
    <property type="entry name" value="ALCOHOL-SENSITIVE RING FINGER PROTEIN 1"/>
    <property type="match status" value="1"/>
</dbReference>
<dbReference type="InterPro" id="IPR052788">
    <property type="entry name" value="RING-type_E3_ligase_ATL"/>
</dbReference>
<feature type="domain" description="RING-type" evidence="5">
    <location>
        <begin position="359"/>
        <end position="408"/>
    </location>
</feature>
<evidence type="ECO:0000313" key="7">
    <source>
        <dbReference type="Proteomes" id="UP001172673"/>
    </source>
</evidence>
<keyword evidence="1" id="KW-0479">Metal-binding</keyword>